<dbReference type="SUPFAM" id="SSF54495">
    <property type="entry name" value="UBC-like"/>
    <property type="match status" value="1"/>
</dbReference>
<proteinExistence type="predicted"/>
<dbReference type="InterPro" id="IPR006575">
    <property type="entry name" value="RWD_dom"/>
</dbReference>
<name>A0A146KBA9_9EUKA</name>
<dbReference type="Gene3D" id="3.10.110.10">
    <property type="entry name" value="Ubiquitin Conjugating Enzyme"/>
    <property type="match status" value="1"/>
</dbReference>
<dbReference type="PANTHER" id="PTHR12292">
    <property type="entry name" value="RWD DOMAIN-CONTAINING PROTEIN"/>
    <property type="match status" value="1"/>
</dbReference>
<evidence type="ECO:0000313" key="2">
    <source>
        <dbReference type="EMBL" id="JAP93214.1"/>
    </source>
</evidence>
<dbReference type="AlphaFoldDB" id="A0A146KBA9"/>
<sequence>QVELITLQSIFFDSFQQLDNQTIQFVFYSQYYKCDINFKIQYSKDYPASPLNILQFDSDHIHDSLHETIDQKLRQLEQQLLNPDQPYIYQLVSSLDDEQYQMTQLKQENEEFEVEEQNDTITKINHGQLPGRPVTDESYIEWQEKFIKEQGIKLVQFNDWTIIDYTKEMSQNYTGYEYFKRRNEEQ</sequence>
<dbReference type="CDD" id="cd11605">
    <property type="entry name" value="RWD_DRWD_ELF-like"/>
    <property type="match status" value="1"/>
</dbReference>
<evidence type="ECO:0000259" key="1">
    <source>
        <dbReference type="PROSITE" id="PS50908"/>
    </source>
</evidence>
<dbReference type="InterPro" id="IPR016135">
    <property type="entry name" value="UBQ-conjugating_enzyme/RWD"/>
</dbReference>
<feature type="non-terminal residue" evidence="2">
    <location>
        <position position="1"/>
    </location>
</feature>
<dbReference type="EMBL" id="GDID01003392">
    <property type="protein sequence ID" value="JAP93214.1"/>
    <property type="molecule type" value="Transcribed_RNA"/>
</dbReference>
<dbReference type="Pfam" id="PF05773">
    <property type="entry name" value="RWD"/>
    <property type="match status" value="1"/>
</dbReference>
<reference evidence="2" key="1">
    <citation type="submission" date="2015-07" db="EMBL/GenBank/DDBJ databases">
        <title>Adaptation to a free-living lifestyle via gene acquisitions in the diplomonad Trepomonas sp. PC1.</title>
        <authorList>
            <person name="Xu F."/>
            <person name="Jerlstrom-Hultqvist J."/>
            <person name="Kolisko M."/>
            <person name="Simpson A.G.B."/>
            <person name="Roger A.J."/>
            <person name="Svard S.G."/>
            <person name="Andersson J.O."/>
        </authorList>
    </citation>
    <scope>NUCLEOTIDE SEQUENCE</scope>
    <source>
        <strain evidence="2">PC1</strain>
    </source>
</reference>
<accession>A0A146KBA9</accession>
<gene>
    <name evidence="2" type="ORF">TPC1_14593</name>
</gene>
<protein>
    <submittedName>
        <fullName evidence="2">RWD domain-containing protein</fullName>
    </submittedName>
</protein>
<organism evidence="2">
    <name type="scientific">Trepomonas sp. PC1</name>
    <dbReference type="NCBI Taxonomy" id="1076344"/>
    <lineage>
        <taxon>Eukaryota</taxon>
        <taxon>Metamonada</taxon>
        <taxon>Diplomonadida</taxon>
        <taxon>Hexamitidae</taxon>
        <taxon>Hexamitinae</taxon>
        <taxon>Trepomonas</taxon>
    </lineage>
</organism>
<feature type="domain" description="RWD" evidence="1">
    <location>
        <begin position="2"/>
        <end position="102"/>
    </location>
</feature>
<dbReference type="InterPro" id="IPR040213">
    <property type="entry name" value="GIR2-like"/>
</dbReference>
<dbReference type="PROSITE" id="PS50908">
    <property type="entry name" value="RWD"/>
    <property type="match status" value="1"/>
</dbReference>